<dbReference type="STRING" id="640205.SAMN05216381_2595"/>
<accession>A0A1G7PLG8</accession>
<organism evidence="1 2">
    <name type="scientific">Phytopseudomonas seleniipraecipitans</name>
    <dbReference type="NCBI Taxonomy" id="640205"/>
    <lineage>
        <taxon>Bacteria</taxon>
        <taxon>Pseudomonadati</taxon>
        <taxon>Pseudomonadota</taxon>
        <taxon>Gammaproteobacteria</taxon>
        <taxon>Pseudomonadales</taxon>
        <taxon>Pseudomonadaceae</taxon>
        <taxon>Phytopseudomonas</taxon>
    </lineage>
</organism>
<dbReference type="EMBL" id="FNBM01000005">
    <property type="protein sequence ID" value="SDF87096.1"/>
    <property type="molecule type" value="Genomic_DNA"/>
</dbReference>
<reference evidence="1 2" key="1">
    <citation type="submission" date="2016-10" db="EMBL/GenBank/DDBJ databases">
        <authorList>
            <person name="de Groot N.N."/>
        </authorList>
    </citation>
    <scope>NUCLEOTIDE SEQUENCE [LARGE SCALE GENOMIC DNA]</scope>
    <source>
        <strain evidence="1 2">LMG 25475</strain>
    </source>
</reference>
<name>A0A1G7PLG8_9GAMM</name>
<gene>
    <name evidence="1" type="ORF">SAMN05216381_2595</name>
</gene>
<protein>
    <submittedName>
        <fullName evidence="1">Uncharacterized protein</fullName>
    </submittedName>
</protein>
<evidence type="ECO:0000313" key="1">
    <source>
        <dbReference type="EMBL" id="SDF87096.1"/>
    </source>
</evidence>
<dbReference type="AlphaFoldDB" id="A0A1G7PLG8"/>
<proteinExistence type="predicted"/>
<evidence type="ECO:0000313" key="2">
    <source>
        <dbReference type="Proteomes" id="UP000243378"/>
    </source>
</evidence>
<dbReference type="Proteomes" id="UP000243378">
    <property type="component" value="Unassembled WGS sequence"/>
</dbReference>
<sequence>MDKDRDATGSTLGSKPNRIRALTAMPLQSAYRQAIRRATRHLAYHRI</sequence>